<dbReference type="GO" id="GO:0016491">
    <property type="term" value="F:oxidoreductase activity"/>
    <property type="evidence" value="ECO:0007669"/>
    <property type="project" value="UniProtKB-UniRule"/>
</dbReference>
<evidence type="ECO:0000256" key="12">
    <source>
        <dbReference type="ARBA" id="ARBA00023004"/>
    </source>
</evidence>
<keyword evidence="10 16" id="KW-0249">Electron transport</keyword>
<keyword evidence="11 16" id="KW-1133">Transmembrane helix</keyword>
<feature type="transmembrane region" description="Helical" evidence="16">
    <location>
        <begin position="166"/>
        <end position="190"/>
    </location>
</feature>
<dbReference type="PROSITE" id="PS51002">
    <property type="entry name" value="CYTB_NTER"/>
    <property type="match status" value="1"/>
</dbReference>
<evidence type="ECO:0000256" key="10">
    <source>
        <dbReference type="ARBA" id="ARBA00022982"/>
    </source>
</evidence>
<sequence>MYRLFCRNVIDLPTNISLNYFWCGGFMLSFFLVLQIVSGVVLSLLYVSDSVLSFGCVLDISGDSFFGWLVRYLHVWGVSFIFILLLVHIGRSLYYSSYLKFSVWNVGFVLYLLMMVEAFLGYVLPWHQMSYWAATVLTSILQVLPLVGPVLYKYVVGGFSVTSVTLVRVFSLHVCLAFLLIGLSVVHLYYLHAVGSNNPLVVGVGYGDFVFFNSFYVLKDGFVLFFLISLLFFFIWGFPDLFLDVESFIEADPLVTPVSIKPEWYFLAFYAMLRSVSSKLGGLVLVVVFLFLLWLPSYNASCVYFLDRQVVFWFVAWLFFVLSVLGSLHPEVPFVGVSFVVSIVTVLLLSLFKGGWVISFTPLLGCFSLLSCF</sequence>
<evidence type="ECO:0000256" key="15">
    <source>
        <dbReference type="ARBA" id="ARBA00023136"/>
    </source>
</evidence>
<dbReference type="InterPro" id="IPR048259">
    <property type="entry name" value="Cytochrome_b_N_euk/bac"/>
</dbReference>
<protein>
    <recommendedName>
        <fullName evidence="3 16">Cytochrome b</fullName>
    </recommendedName>
</protein>
<dbReference type="CDD" id="cd00284">
    <property type="entry name" value="Cytochrome_b_N"/>
    <property type="match status" value="1"/>
</dbReference>
<feature type="domain" description="Cytochrome b/b6 N-terminal region profile" evidence="17">
    <location>
        <begin position="1"/>
        <end position="200"/>
    </location>
</feature>
<dbReference type="PANTHER" id="PTHR19271">
    <property type="entry name" value="CYTOCHROME B"/>
    <property type="match status" value="1"/>
</dbReference>
<evidence type="ECO:0000256" key="2">
    <source>
        <dbReference type="ARBA" id="ARBA00004448"/>
    </source>
</evidence>
<keyword evidence="7 16" id="KW-0812">Transmembrane</keyword>
<feature type="domain" description="Cytochrome b/b6 C-terminal region profile" evidence="18">
    <location>
        <begin position="202"/>
        <end position="366"/>
    </location>
</feature>
<comment type="subcellular location">
    <subcellularLocation>
        <location evidence="2">Mitochondrion inner membrane</location>
        <topology evidence="2">Multi-pass membrane protein</topology>
    </subcellularLocation>
</comment>
<keyword evidence="12 16" id="KW-0408">Iron</keyword>
<dbReference type="Pfam" id="PF00033">
    <property type="entry name" value="Cytochrome_B"/>
    <property type="match status" value="1"/>
</dbReference>
<dbReference type="GO" id="GO:0006122">
    <property type="term" value="P:mitochondrial electron transport, ubiquinol to cytochrome c"/>
    <property type="evidence" value="ECO:0007669"/>
    <property type="project" value="TreeGrafter"/>
</dbReference>
<evidence type="ECO:0000259" key="18">
    <source>
        <dbReference type="PROSITE" id="PS51003"/>
    </source>
</evidence>
<keyword evidence="13" id="KW-0830">Ubiquinone</keyword>
<evidence type="ECO:0000256" key="13">
    <source>
        <dbReference type="ARBA" id="ARBA00023075"/>
    </source>
</evidence>
<evidence type="ECO:0000256" key="4">
    <source>
        <dbReference type="ARBA" id="ARBA00022448"/>
    </source>
</evidence>
<feature type="transmembrane region" description="Helical" evidence="16">
    <location>
        <begin position="280"/>
        <end position="298"/>
    </location>
</feature>
<dbReference type="SUPFAM" id="SSF81648">
    <property type="entry name" value="a domain/subunit of cytochrome bc1 complex (Ubiquinol-cytochrome c reductase)"/>
    <property type="match status" value="1"/>
</dbReference>
<evidence type="ECO:0000256" key="1">
    <source>
        <dbReference type="ARBA" id="ARBA00002566"/>
    </source>
</evidence>
<evidence type="ECO:0000256" key="6">
    <source>
        <dbReference type="ARBA" id="ARBA00022660"/>
    </source>
</evidence>
<dbReference type="InterPro" id="IPR036150">
    <property type="entry name" value="Cyt_b/b6_C_sf"/>
</dbReference>
<keyword evidence="6 16" id="KW-0679">Respiratory chain</keyword>
<dbReference type="InterPro" id="IPR005798">
    <property type="entry name" value="Cyt_b/b6_C"/>
</dbReference>
<evidence type="ECO:0000259" key="17">
    <source>
        <dbReference type="PROSITE" id="PS51002"/>
    </source>
</evidence>
<evidence type="ECO:0000256" key="3">
    <source>
        <dbReference type="ARBA" id="ARBA00013531"/>
    </source>
</evidence>
<evidence type="ECO:0000313" key="19">
    <source>
        <dbReference type="EMBL" id="QNU39789.1"/>
    </source>
</evidence>
<dbReference type="InterPro" id="IPR016174">
    <property type="entry name" value="Di-haem_cyt_TM"/>
</dbReference>
<name>A0A7L7S428_9TREM</name>
<dbReference type="PROSITE" id="PS51003">
    <property type="entry name" value="CYTB_CTER"/>
    <property type="match status" value="1"/>
</dbReference>
<dbReference type="InterPro" id="IPR027387">
    <property type="entry name" value="Cytb/b6-like_sf"/>
</dbReference>
<proteinExistence type="inferred from homology"/>
<evidence type="ECO:0000256" key="9">
    <source>
        <dbReference type="ARBA" id="ARBA00022792"/>
    </source>
</evidence>
<gene>
    <name evidence="19" type="primary">cytb</name>
</gene>
<keyword evidence="8 16" id="KW-0479">Metal-binding</keyword>
<feature type="transmembrane region" description="Helical" evidence="16">
    <location>
        <begin position="101"/>
        <end position="124"/>
    </location>
</feature>
<reference evidence="19" key="1">
    <citation type="submission" date="2020-06" db="EMBL/GenBank/DDBJ databases">
        <title>Complete mitochondrial genome of Prosthogonimus cuneatus (Trematoda: Prosthogonimidae), as the First Representative from the Superfamily Microphalloidea.</title>
        <authorList>
            <person name="Guo X.R."/>
            <person name="Li Y."/>
            <person name="Gao J.F."/>
            <person name="Chang Q.C."/>
            <person name="Wang C.R."/>
        </authorList>
    </citation>
    <scope>NUCLEOTIDE SEQUENCE</scope>
</reference>
<feature type="transmembrane region" description="Helical" evidence="16">
    <location>
        <begin position="65"/>
        <end position="89"/>
    </location>
</feature>
<evidence type="ECO:0000256" key="14">
    <source>
        <dbReference type="ARBA" id="ARBA00023128"/>
    </source>
</evidence>
<geneLocation type="mitochondrion" evidence="19"/>
<dbReference type="GeneID" id="59436937"/>
<evidence type="ECO:0000256" key="16">
    <source>
        <dbReference type="RuleBase" id="RU362117"/>
    </source>
</evidence>
<keyword evidence="4 16" id="KW-0813">Transport</keyword>
<dbReference type="RefSeq" id="YP_009938505.1">
    <property type="nucleotide sequence ID" value="NC_050918.1"/>
</dbReference>
<keyword evidence="5 16" id="KW-0349">Heme</keyword>
<dbReference type="EMBL" id="MT586127">
    <property type="protein sequence ID" value="QNU39789.1"/>
    <property type="molecule type" value="Genomic_DNA"/>
</dbReference>
<dbReference type="PANTHER" id="PTHR19271:SF16">
    <property type="entry name" value="CYTOCHROME B"/>
    <property type="match status" value="1"/>
</dbReference>
<comment type="function">
    <text evidence="1 16">Component of the ubiquinol-cytochrome c reductase complex (complex III or cytochrome b-c1 complex) that is part of the mitochondrial respiratory chain. The b-c1 complex mediates electron transfer from ubiquinol to cytochrome c. Contributes to the generation of a proton gradient across the mitochondrial membrane that is then used for ATP synthesis.</text>
</comment>
<accession>A0A7L7S428</accession>
<keyword evidence="9" id="KW-0999">Mitochondrion inner membrane</keyword>
<dbReference type="GO" id="GO:0005743">
    <property type="term" value="C:mitochondrial inner membrane"/>
    <property type="evidence" value="ECO:0007669"/>
    <property type="project" value="UniProtKB-SubCell"/>
</dbReference>
<dbReference type="Pfam" id="PF00032">
    <property type="entry name" value="Cytochrom_B_C"/>
    <property type="match status" value="1"/>
</dbReference>
<dbReference type="AlphaFoldDB" id="A0A7L7S428"/>
<evidence type="ECO:0000256" key="5">
    <source>
        <dbReference type="ARBA" id="ARBA00022617"/>
    </source>
</evidence>
<organism evidence="19">
    <name type="scientific">Prosthogonimus cuneatus</name>
    <dbReference type="NCBI Taxonomy" id="232414"/>
    <lineage>
        <taxon>Eukaryota</taxon>
        <taxon>Metazoa</taxon>
        <taxon>Spiralia</taxon>
        <taxon>Lophotrochozoa</taxon>
        <taxon>Platyhelminthes</taxon>
        <taxon>Trematoda</taxon>
        <taxon>Digenea</taxon>
        <taxon>Plagiorchiida</taxon>
        <taxon>Xiphidiata</taxon>
        <taxon>Microphalloidea</taxon>
        <taxon>Prosthogonimidae</taxon>
        <taxon>Prosthogonimus</taxon>
    </lineage>
</organism>
<comment type="cofactor">
    <cofactor evidence="16">
        <name>heme b</name>
        <dbReference type="ChEBI" id="CHEBI:60344"/>
    </cofactor>
    <text evidence="16">Binds 2 heme groups non-covalently.</text>
</comment>
<keyword evidence="15 16" id="KW-0472">Membrane</keyword>
<evidence type="ECO:0000256" key="11">
    <source>
        <dbReference type="ARBA" id="ARBA00022989"/>
    </source>
</evidence>
<feature type="transmembrane region" description="Helical" evidence="16">
    <location>
        <begin position="20"/>
        <end position="45"/>
    </location>
</feature>
<evidence type="ECO:0000256" key="8">
    <source>
        <dbReference type="ARBA" id="ARBA00022723"/>
    </source>
</evidence>
<comment type="similarity">
    <text evidence="16">Belongs to the cytochrome b family.</text>
</comment>
<dbReference type="Gene3D" id="1.20.810.10">
    <property type="entry name" value="Cytochrome Bc1 Complex, Chain C"/>
    <property type="match status" value="1"/>
</dbReference>
<dbReference type="SUPFAM" id="SSF81342">
    <property type="entry name" value="Transmembrane di-heme cytochromes"/>
    <property type="match status" value="1"/>
</dbReference>
<dbReference type="InterPro" id="IPR005797">
    <property type="entry name" value="Cyt_b/b6_N"/>
</dbReference>
<feature type="transmembrane region" description="Helical" evidence="16">
    <location>
        <begin position="334"/>
        <end position="352"/>
    </location>
</feature>
<feature type="transmembrane region" description="Helical" evidence="16">
    <location>
        <begin position="310"/>
        <end position="328"/>
    </location>
</feature>
<keyword evidence="14 16" id="KW-0496">Mitochondrion</keyword>
<dbReference type="GO" id="GO:0046872">
    <property type="term" value="F:metal ion binding"/>
    <property type="evidence" value="ECO:0007669"/>
    <property type="project" value="UniProtKB-UniRule"/>
</dbReference>
<dbReference type="GO" id="GO:0008121">
    <property type="term" value="F:quinol-cytochrome-c reductase activity"/>
    <property type="evidence" value="ECO:0007669"/>
    <property type="project" value="TreeGrafter"/>
</dbReference>
<feature type="transmembrane region" description="Helical" evidence="16">
    <location>
        <begin position="130"/>
        <end position="154"/>
    </location>
</feature>
<evidence type="ECO:0000256" key="7">
    <source>
        <dbReference type="ARBA" id="ARBA00022692"/>
    </source>
</evidence>
<feature type="transmembrane region" description="Helical" evidence="16">
    <location>
        <begin position="222"/>
        <end position="239"/>
    </location>
</feature>